<dbReference type="OrthoDB" id="2668416at2759"/>
<dbReference type="VEuPathDB" id="VectorBase:HLOH_062229"/>
<proteinExistence type="predicted"/>
<gene>
    <name evidence="1" type="ORF">HPB48_018718</name>
</gene>
<protein>
    <submittedName>
        <fullName evidence="1">Uncharacterized protein</fullName>
    </submittedName>
</protein>
<keyword evidence="2" id="KW-1185">Reference proteome</keyword>
<dbReference type="AlphaFoldDB" id="A0A9J6GN13"/>
<accession>A0A9J6GN13</accession>
<evidence type="ECO:0000313" key="2">
    <source>
        <dbReference type="Proteomes" id="UP000821853"/>
    </source>
</evidence>
<sequence>MPPTRHAFETLLVAFEVSESTHHRMMSRVTSFLLDIAPSVIKFPSDLQKLATDFEQLSGFPDTIGCVDGSYVSSWESALCLCKQAPLLIIGTARYM</sequence>
<comment type="caution">
    <text evidence="1">The sequence shown here is derived from an EMBL/GenBank/DDBJ whole genome shotgun (WGS) entry which is preliminary data.</text>
</comment>
<name>A0A9J6GN13_HAELO</name>
<evidence type="ECO:0000313" key="1">
    <source>
        <dbReference type="EMBL" id="KAH9375951.1"/>
    </source>
</evidence>
<reference evidence="1 2" key="1">
    <citation type="journal article" date="2020" name="Cell">
        <title>Large-Scale Comparative Analyses of Tick Genomes Elucidate Their Genetic Diversity and Vector Capacities.</title>
        <authorList>
            <consortium name="Tick Genome and Microbiome Consortium (TIGMIC)"/>
            <person name="Jia N."/>
            <person name="Wang J."/>
            <person name="Shi W."/>
            <person name="Du L."/>
            <person name="Sun Y."/>
            <person name="Zhan W."/>
            <person name="Jiang J.F."/>
            <person name="Wang Q."/>
            <person name="Zhang B."/>
            <person name="Ji P."/>
            <person name="Bell-Sakyi L."/>
            <person name="Cui X.M."/>
            <person name="Yuan T.T."/>
            <person name="Jiang B.G."/>
            <person name="Yang W.F."/>
            <person name="Lam T.T."/>
            <person name="Chang Q.C."/>
            <person name="Ding S.J."/>
            <person name="Wang X.J."/>
            <person name="Zhu J.G."/>
            <person name="Ruan X.D."/>
            <person name="Zhao L."/>
            <person name="Wei J.T."/>
            <person name="Ye R.Z."/>
            <person name="Que T.C."/>
            <person name="Du C.H."/>
            <person name="Zhou Y.H."/>
            <person name="Cheng J.X."/>
            <person name="Dai P.F."/>
            <person name="Guo W.B."/>
            <person name="Han X.H."/>
            <person name="Huang E.J."/>
            <person name="Li L.F."/>
            <person name="Wei W."/>
            <person name="Gao Y.C."/>
            <person name="Liu J.Z."/>
            <person name="Shao H.Z."/>
            <person name="Wang X."/>
            <person name="Wang C.C."/>
            <person name="Yang T.C."/>
            <person name="Huo Q.B."/>
            <person name="Li W."/>
            <person name="Chen H.Y."/>
            <person name="Chen S.E."/>
            <person name="Zhou L.G."/>
            <person name="Ni X.B."/>
            <person name="Tian J.H."/>
            <person name="Sheng Y."/>
            <person name="Liu T."/>
            <person name="Pan Y.S."/>
            <person name="Xia L.Y."/>
            <person name="Li J."/>
            <person name="Zhao F."/>
            <person name="Cao W.C."/>
        </authorList>
    </citation>
    <scope>NUCLEOTIDE SEQUENCE [LARGE SCALE GENOMIC DNA]</scope>
    <source>
        <strain evidence="1">HaeL-2018</strain>
    </source>
</reference>
<dbReference type="Proteomes" id="UP000821853">
    <property type="component" value="Chromosome 5"/>
</dbReference>
<organism evidence="1 2">
    <name type="scientific">Haemaphysalis longicornis</name>
    <name type="common">Bush tick</name>
    <dbReference type="NCBI Taxonomy" id="44386"/>
    <lineage>
        <taxon>Eukaryota</taxon>
        <taxon>Metazoa</taxon>
        <taxon>Ecdysozoa</taxon>
        <taxon>Arthropoda</taxon>
        <taxon>Chelicerata</taxon>
        <taxon>Arachnida</taxon>
        <taxon>Acari</taxon>
        <taxon>Parasitiformes</taxon>
        <taxon>Ixodida</taxon>
        <taxon>Ixodoidea</taxon>
        <taxon>Ixodidae</taxon>
        <taxon>Haemaphysalinae</taxon>
        <taxon>Haemaphysalis</taxon>
    </lineage>
</organism>
<dbReference type="EMBL" id="JABSTR010000007">
    <property type="protein sequence ID" value="KAH9375951.1"/>
    <property type="molecule type" value="Genomic_DNA"/>
</dbReference>